<sequence>MECQARSVNKLKFSANMALWSINVAKVEQGLTAQADERKAFTMVDVKTRYHNELLLKRFISILPEAANISLNNSQIRQLYSFG</sequence>
<keyword evidence="2" id="KW-1185">Reference proteome</keyword>
<protein>
    <submittedName>
        <fullName evidence="1">Uncharacterized protein</fullName>
    </submittedName>
</protein>
<evidence type="ECO:0000313" key="2">
    <source>
        <dbReference type="Proteomes" id="UP000198598"/>
    </source>
</evidence>
<reference evidence="1 2" key="1">
    <citation type="submission" date="2016-10" db="EMBL/GenBank/DDBJ databases">
        <authorList>
            <person name="de Groot N.N."/>
        </authorList>
    </citation>
    <scope>NUCLEOTIDE SEQUENCE [LARGE SCALE GENOMIC DNA]</scope>
    <source>
        <strain evidence="1 2">DSM 26130</strain>
    </source>
</reference>
<proteinExistence type="predicted"/>
<evidence type="ECO:0000313" key="1">
    <source>
        <dbReference type="EMBL" id="SFF17583.1"/>
    </source>
</evidence>
<dbReference type="AlphaFoldDB" id="A0A1I2GK14"/>
<name>A0A1I2GK14_9BACT</name>
<organism evidence="1 2">
    <name type="scientific">Spirosoma endophyticum</name>
    <dbReference type="NCBI Taxonomy" id="662367"/>
    <lineage>
        <taxon>Bacteria</taxon>
        <taxon>Pseudomonadati</taxon>
        <taxon>Bacteroidota</taxon>
        <taxon>Cytophagia</taxon>
        <taxon>Cytophagales</taxon>
        <taxon>Cytophagaceae</taxon>
        <taxon>Spirosoma</taxon>
    </lineage>
</organism>
<dbReference type="EMBL" id="FOLQ01000033">
    <property type="protein sequence ID" value="SFF17583.1"/>
    <property type="molecule type" value="Genomic_DNA"/>
</dbReference>
<gene>
    <name evidence="1" type="ORF">SAMN05216167_13319</name>
</gene>
<dbReference type="Proteomes" id="UP000198598">
    <property type="component" value="Unassembled WGS sequence"/>
</dbReference>
<accession>A0A1I2GK14</accession>